<dbReference type="SMART" id="SM00248">
    <property type="entry name" value="ANK"/>
    <property type="match status" value="13"/>
</dbReference>
<organism evidence="5 6">
    <name type="scientific">Crassostrea virginica</name>
    <name type="common">Eastern oyster</name>
    <dbReference type="NCBI Taxonomy" id="6565"/>
    <lineage>
        <taxon>Eukaryota</taxon>
        <taxon>Metazoa</taxon>
        <taxon>Spiralia</taxon>
        <taxon>Lophotrochozoa</taxon>
        <taxon>Mollusca</taxon>
        <taxon>Bivalvia</taxon>
        <taxon>Autobranchia</taxon>
        <taxon>Pteriomorphia</taxon>
        <taxon>Ostreida</taxon>
        <taxon>Ostreoidea</taxon>
        <taxon>Ostreidae</taxon>
        <taxon>Crassostrea</taxon>
    </lineage>
</organism>
<dbReference type="RefSeq" id="XP_022307536.1">
    <property type="nucleotide sequence ID" value="XM_022451828.1"/>
</dbReference>
<dbReference type="OrthoDB" id="6138656at2759"/>
<dbReference type="Pfam" id="PF18738">
    <property type="entry name" value="HEPN_DZIP3"/>
    <property type="match status" value="1"/>
</dbReference>
<evidence type="ECO:0000256" key="2">
    <source>
        <dbReference type="SAM" id="Coils"/>
    </source>
</evidence>
<accession>A0A8B8BXF1</accession>
<dbReference type="Pfam" id="PF12796">
    <property type="entry name" value="Ank_2"/>
    <property type="match status" value="4"/>
</dbReference>
<dbReference type="PANTHER" id="PTHR24121:SF21">
    <property type="entry name" value="ANKYRIN REPEAT FAMILY PROTEIN"/>
    <property type="match status" value="1"/>
</dbReference>
<dbReference type="KEGG" id="cvn:111113537"/>
<dbReference type="InterPro" id="IPR049050">
    <property type="entry name" value="nSTAND3"/>
</dbReference>
<dbReference type="Proteomes" id="UP000694844">
    <property type="component" value="Chromosome 9"/>
</dbReference>
<dbReference type="AlphaFoldDB" id="A0A8B8BXF1"/>
<evidence type="ECO:0000256" key="1">
    <source>
        <dbReference type="PROSITE-ProRule" id="PRU00023"/>
    </source>
</evidence>
<feature type="domain" description="DZIP3-like HEPN" evidence="3">
    <location>
        <begin position="54"/>
        <end position="196"/>
    </location>
</feature>
<dbReference type="PANTHER" id="PTHR24121">
    <property type="entry name" value="NO MECHANORECEPTOR POTENTIAL C, ISOFORM D-RELATED"/>
    <property type="match status" value="1"/>
</dbReference>
<gene>
    <name evidence="6" type="primary">LOC111113537</name>
</gene>
<feature type="coiled-coil region" evidence="2">
    <location>
        <begin position="193"/>
        <end position="220"/>
    </location>
</feature>
<sequence length="1146" mass="132292">MISSKHRPTRQTTNFARLCRLLSVCAELLRDVLRRYISEVSLYSELDAAKAKITSVLSSPQKDLFYRKRKPFLPYDDLDITLLYTLIRNLCDDTHQLKHGQKGMPPPQNGWGKLPFQQDRSLAANVERIRYFRNETYHREKDSVIDNDFIVTWNKMKRVVEEIEKQLNNQIYPTKYVDIVKEIKDISMDPEETQKYIEDIERMKREQVCLEEKIHKVVREELYKNQVFQLEDSKMKKQVARTRTFIEKESQKLQQYYVETKASSSVMEHLCEFGYVIVKGNPGDGKTTLSVFIMKHLKERGKMPLQIRSPSDWDEFISPNENLLVFIDNIFGEISVSQTEVIQWSSRFPEIQTSVGFNVEGNDNMVIITVRNDIYEECKKSLKDESFFQEAIVDISDKDHKLSMEEMGQILEKYVSKDVYQSCMIDTGTFFNDVPNLGFPQCCRLFKDNIRFEKDFPNFFKNPLHFLKEYFKKYIQNKEMKMAVLVFVLLQGGKVEKLAFEKQNKDEELKTEAMKMCKLCPDLVAYQSSRYAFTRSYLTFEDAEECYKFSHSSVESSLFLVLGDICDVNKLIKSCAYNQLKYLTSKKCPTRIMDTLMIDEENFVCVSEKIISFVETRNPTIYTCLAELILWNDEKFFEVFLETVWRRGQHFLSCIDEESKSMIVYFAADGNVKWVEYMYENSKESKSNEQHYLALNAACEHNQINVVNYLLNMKVQPDIKSCFHAVKGGSIKIIKLLADSGVDLNEHTNSLYPFTPLDCNRAFSVLNEACWRGQNNMVLDLLNLCPDLLYAKSEAGESNLCFVAHSGNTDMLKIFIEKGLNPFEKSHYESTILHFACENGKLGTFRYIVQTYPELLNIENDITEHGTSLLWSAAGGNISILKQLVENGKDIYSRAYNGATVLHLACKFERVNMCKYLINKYPKLLHILDSEGLSPIHFTGFGGNVEILELLCSNMLTVQTFSNTGETILHCACGNGRVNLCKYLIRTYPFLLEIRDLDGGHVVHEAAQSGNVELFKFLVNEKKEILYFKTDKRQTVLHLSAGCGNLELSKYLLEIEPNFLSKTDADNDTVLHYAALGGNVQLFKLFVEMGVDPTCKNTCGRSALNSSCYRGKLSMCKYLIAEYSHLLDDLDDAGYSVPGYRRRMIE</sequence>
<evidence type="ECO:0000313" key="6">
    <source>
        <dbReference type="RefSeq" id="XP_022307536.1"/>
    </source>
</evidence>
<dbReference type="Gene3D" id="1.25.40.20">
    <property type="entry name" value="Ankyrin repeat-containing domain"/>
    <property type="match status" value="4"/>
</dbReference>
<feature type="domain" description="Novel STAND NTPase 3" evidence="4">
    <location>
        <begin position="257"/>
        <end position="415"/>
    </location>
</feature>
<protein>
    <submittedName>
        <fullName evidence="6">Uncharacterized protein LOC111113537</fullName>
    </submittedName>
</protein>
<reference evidence="6" key="1">
    <citation type="submission" date="2025-08" db="UniProtKB">
        <authorList>
            <consortium name="RefSeq"/>
        </authorList>
    </citation>
    <scope>IDENTIFICATION</scope>
    <source>
        <tissue evidence="6">Whole sample</tissue>
    </source>
</reference>
<keyword evidence="5" id="KW-1185">Reference proteome</keyword>
<keyword evidence="2" id="KW-0175">Coiled coil</keyword>
<dbReference type="PROSITE" id="PS50088">
    <property type="entry name" value="ANK_REPEAT"/>
    <property type="match status" value="1"/>
</dbReference>
<evidence type="ECO:0000259" key="4">
    <source>
        <dbReference type="Pfam" id="PF20720"/>
    </source>
</evidence>
<dbReference type="InterPro" id="IPR041249">
    <property type="entry name" value="HEPN_DZIP3"/>
</dbReference>
<feature type="repeat" description="ANK" evidence="1">
    <location>
        <begin position="1066"/>
        <end position="1098"/>
    </location>
</feature>
<keyword evidence="1" id="KW-0040">ANK repeat</keyword>
<dbReference type="InterPro" id="IPR036770">
    <property type="entry name" value="Ankyrin_rpt-contain_sf"/>
</dbReference>
<dbReference type="GeneID" id="111113537"/>
<evidence type="ECO:0000313" key="5">
    <source>
        <dbReference type="Proteomes" id="UP000694844"/>
    </source>
</evidence>
<dbReference type="Pfam" id="PF20720">
    <property type="entry name" value="nSTAND3"/>
    <property type="match status" value="1"/>
</dbReference>
<dbReference type="InterPro" id="IPR002110">
    <property type="entry name" value="Ankyrin_rpt"/>
</dbReference>
<proteinExistence type="predicted"/>
<name>A0A8B8BXF1_CRAVI</name>
<dbReference type="PROSITE" id="PS50297">
    <property type="entry name" value="ANK_REP_REGION"/>
    <property type="match status" value="1"/>
</dbReference>
<dbReference type="SUPFAM" id="SSF48403">
    <property type="entry name" value="Ankyrin repeat"/>
    <property type="match status" value="2"/>
</dbReference>
<evidence type="ECO:0000259" key="3">
    <source>
        <dbReference type="Pfam" id="PF18738"/>
    </source>
</evidence>